<dbReference type="Proteomes" id="UP000554235">
    <property type="component" value="Unassembled WGS sequence"/>
</dbReference>
<evidence type="ECO:0008006" key="4">
    <source>
        <dbReference type="Google" id="ProtNLM"/>
    </source>
</evidence>
<proteinExistence type="predicted"/>
<organism evidence="2 3">
    <name type="scientific">Fusarium albosuccineum</name>
    <dbReference type="NCBI Taxonomy" id="1237068"/>
    <lineage>
        <taxon>Eukaryota</taxon>
        <taxon>Fungi</taxon>
        <taxon>Dikarya</taxon>
        <taxon>Ascomycota</taxon>
        <taxon>Pezizomycotina</taxon>
        <taxon>Sordariomycetes</taxon>
        <taxon>Hypocreomycetidae</taxon>
        <taxon>Hypocreales</taxon>
        <taxon>Nectriaceae</taxon>
        <taxon>Fusarium</taxon>
        <taxon>Fusarium decemcellulare species complex</taxon>
    </lineage>
</organism>
<name>A0A8H4PFT7_9HYPO</name>
<gene>
    <name evidence="2" type="ORF">FALBO_3624</name>
</gene>
<comment type="caution">
    <text evidence="2">The sequence shown here is derived from an EMBL/GenBank/DDBJ whole genome shotgun (WGS) entry which is preliminary data.</text>
</comment>
<keyword evidence="3" id="KW-1185">Reference proteome</keyword>
<evidence type="ECO:0000256" key="1">
    <source>
        <dbReference type="SAM" id="SignalP"/>
    </source>
</evidence>
<sequence length="79" mass="8304">MKVSAIFVTALASVGVANAAPKCKPGTYSCTPDAKGWQVCDVTGKWVFAGICPPKTGCVFYKPSESPYCVPPGFKFPQA</sequence>
<accession>A0A8H4PFT7</accession>
<evidence type="ECO:0000313" key="3">
    <source>
        <dbReference type="Proteomes" id="UP000554235"/>
    </source>
</evidence>
<dbReference type="OrthoDB" id="4611802at2759"/>
<reference evidence="2 3" key="1">
    <citation type="submission" date="2020-01" db="EMBL/GenBank/DDBJ databases">
        <title>Identification and distribution of gene clusters putatively required for synthesis of sphingolipid metabolism inhibitors in phylogenetically diverse species of the filamentous fungus Fusarium.</title>
        <authorList>
            <person name="Kim H.-S."/>
            <person name="Busman M."/>
            <person name="Brown D.W."/>
            <person name="Divon H."/>
            <person name="Uhlig S."/>
            <person name="Proctor R.H."/>
        </authorList>
    </citation>
    <scope>NUCLEOTIDE SEQUENCE [LARGE SCALE GENOMIC DNA]</scope>
    <source>
        <strain evidence="2 3">NRRL 20459</strain>
    </source>
</reference>
<feature type="chain" id="PRO_5034558173" description="SSCRP protein" evidence="1">
    <location>
        <begin position="20"/>
        <end position="79"/>
    </location>
</feature>
<keyword evidence="1" id="KW-0732">Signal</keyword>
<protein>
    <recommendedName>
        <fullName evidence="4">SSCRP protein</fullName>
    </recommendedName>
</protein>
<dbReference type="AlphaFoldDB" id="A0A8H4PFT7"/>
<dbReference type="EMBL" id="JAADYS010000469">
    <property type="protein sequence ID" value="KAF4469473.1"/>
    <property type="molecule type" value="Genomic_DNA"/>
</dbReference>
<evidence type="ECO:0000313" key="2">
    <source>
        <dbReference type="EMBL" id="KAF4469473.1"/>
    </source>
</evidence>
<feature type="signal peptide" evidence="1">
    <location>
        <begin position="1"/>
        <end position="19"/>
    </location>
</feature>